<dbReference type="Ensembl" id="ENSZLMT00000008543.1">
    <property type="protein sequence ID" value="ENSZLMP00000008311.1"/>
    <property type="gene ID" value="ENSZLMG00000005852.1"/>
</dbReference>
<evidence type="ECO:0000313" key="6">
    <source>
        <dbReference type="Proteomes" id="UP000694401"/>
    </source>
</evidence>
<feature type="signal peptide" evidence="3">
    <location>
        <begin position="1"/>
        <end position="19"/>
    </location>
</feature>
<keyword evidence="1" id="KW-1015">Disulfide bond</keyword>
<feature type="domain" description="P-type" evidence="4">
    <location>
        <begin position="24"/>
        <end position="71"/>
    </location>
</feature>
<dbReference type="Pfam" id="PF00088">
    <property type="entry name" value="Trefoil"/>
    <property type="match status" value="1"/>
</dbReference>
<sequence length="91" mass="9995">SACKRKWLLLLLSLGGCRGSEQDAQCPSSVAVQKRIDCHPQPGASQEACEARGCTWCSTDVPNAPWCFFPEDSPYGYARSGDAEQTDRGWR</sequence>
<evidence type="ECO:0000256" key="3">
    <source>
        <dbReference type="SAM" id="SignalP"/>
    </source>
</evidence>
<feature type="chain" id="PRO_5034600468" description="P-type domain-containing protein" evidence="3">
    <location>
        <begin position="20"/>
        <end position="91"/>
    </location>
</feature>
<dbReference type="PROSITE" id="PS51448">
    <property type="entry name" value="P_TREFOIL_2"/>
    <property type="match status" value="1"/>
</dbReference>
<protein>
    <recommendedName>
        <fullName evidence="4">P-type domain-containing protein</fullName>
    </recommendedName>
</protein>
<dbReference type="InterPro" id="IPR000519">
    <property type="entry name" value="P_trefoil_dom"/>
</dbReference>
<comment type="caution">
    <text evidence="2">Lacks conserved residue(s) required for the propagation of feature annotation.</text>
</comment>
<dbReference type="Gene3D" id="4.10.110.10">
    <property type="entry name" value="Spasmolytic Protein, domain 1"/>
    <property type="match status" value="1"/>
</dbReference>
<evidence type="ECO:0000256" key="1">
    <source>
        <dbReference type="ARBA" id="ARBA00023157"/>
    </source>
</evidence>
<dbReference type="AlphaFoldDB" id="A0A8D2P5W3"/>
<reference evidence="5" key="2">
    <citation type="submission" date="2025-09" db="UniProtKB">
        <authorList>
            <consortium name="Ensembl"/>
        </authorList>
    </citation>
    <scope>IDENTIFICATION</scope>
</reference>
<evidence type="ECO:0000259" key="4">
    <source>
        <dbReference type="PROSITE" id="PS51448"/>
    </source>
</evidence>
<proteinExistence type="predicted"/>
<reference evidence="5" key="1">
    <citation type="submission" date="2025-08" db="UniProtKB">
        <authorList>
            <consortium name="Ensembl"/>
        </authorList>
    </citation>
    <scope>IDENTIFICATION</scope>
</reference>
<evidence type="ECO:0000313" key="5">
    <source>
        <dbReference type="Ensembl" id="ENSZLMP00000008311.1"/>
    </source>
</evidence>
<accession>A0A8D2P5W3</accession>
<dbReference type="CDD" id="cd00111">
    <property type="entry name" value="Trefoil"/>
    <property type="match status" value="1"/>
</dbReference>
<name>A0A8D2P5W3_ZOSLA</name>
<evidence type="ECO:0000256" key="2">
    <source>
        <dbReference type="PROSITE-ProRule" id="PRU00779"/>
    </source>
</evidence>
<dbReference type="Proteomes" id="UP000694401">
    <property type="component" value="Unassembled WGS sequence"/>
</dbReference>
<dbReference type="InterPro" id="IPR044913">
    <property type="entry name" value="P_trefoil_dom_sf"/>
</dbReference>
<organism evidence="5 6">
    <name type="scientific">Zosterops lateralis melanops</name>
    <dbReference type="NCBI Taxonomy" id="1220523"/>
    <lineage>
        <taxon>Eukaryota</taxon>
        <taxon>Metazoa</taxon>
        <taxon>Chordata</taxon>
        <taxon>Craniata</taxon>
        <taxon>Vertebrata</taxon>
        <taxon>Euteleostomi</taxon>
        <taxon>Archelosauria</taxon>
        <taxon>Archosauria</taxon>
        <taxon>Dinosauria</taxon>
        <taxon>Saurischia</taxon>
        <taxon>Theropoda</taxon>
        <taxon>Coelurosauria</taxon>
        <taxon>Aves</taxon>
        <taxon>Neognathae</taxon>
        <taxon>Neoaves</taxon>
        <taxon>Telluraves</taxon>
        <taxon>Australaves</taxon>
        <taxon>Passeriformes</taxon>
        <taxon>Sylvioidea</taxon>
        <taxon>Zosteropidae</taxon>
        <taxon>Zosterops</taxon>
    </lineage>
</organism>
<dbReference type="SMART" id="SM00018">
    <property type="entry name" value="PD"/>
    <property type="match status" value="1"/>
</dbReference>
<dbReference type="SUPFAM" id="SSF57492">
    <property type="entry name" value="Trefoil"/>
    <property type="match status" value="1"/>
</dbReference>
<keyword evidence="3" id="KW-0732">Signal</keyword>
<keyword evidence="6" id="KW-1185">Reference proteome</keyword>